<protein>
    <submittedName>
        <fullName evidence="2">Alkyl hydroperoxide reductase subunit AhpC</fullName>
    </submittedName>
</protein>
<dbReference type="Proteomes" id="UP000585272">
    <property type="component" value="Unassembled WGS sequence"/>
</dbReference>
<organism evidence="2 3">
    <name type="scientific">Conexibacter arvalis</name>
    <dbReference type="NCBI Taxonomy" id="912552"/>
    <lineage>
        <taxon>Bacteria</taxon>
        <taxon>Bacillati</taxon>
        <taxon>Actinomycetota</taxon>
        <taxon>Thermoleophilia</taxon>
        <taxon>Solirubrobacterales</taxon>
        <taxon>Conexibacteraceae</taxon>
        <taxon>Conexibacter</taxon>
    </lineage>
</organism>
<sequence>MPLLADPDHAVARLYGVGSRLTGTKRATFLVDEAGTVVWKKVHAVGLTYVTVDELQRVIAGLPAAAG</sequence>
<keyword evidence="3" id="KW-1185">Reference proteome</keyword>
<name>A0A840IHX7_9ACTN</name>
<reference evidence="2 3" key="1">
    <citation type="submission" date="2020-08" db="EMBL/GenBank/DDBJ databases">
        <title>Genomic Encyclopedia of Archaeal and Bacterial Type Strains, Phase II (KMG-II): from individual species to whole genera.</title>
        <authorList>
            <person name="Goeker M."/>
        </authorList>
    </citation>
    <scope>NUCLEOTIDE SEQUENCE [LARGE SCALE GENOMIC DNA]</scope>
    <source>
        <strain evidence="2 3">DSM 23288</strain>
    </source>
</reference>
<gene>
    <name evidence="2" type="ORF">BDZ31_004187</name>
</gene>
<dbReference type="GO" id="GO:0016491">
    <property type="term" value="F:oxidoreductase activity"/>
    <property type="evidence" value="ECO:0007669"/>
    <property type="project" value="InterPro"/>
</dbReference>
<evidence type="ECO:0000259" key="1">
    <source>
        <dbReference type="Pfam" id="PF00578"/>
    </source>
</evidence>
<evidence type="ECO:0000313" key="2">
    <source>
        <dbReference type="EMBL" id="MBB4664572.1"/>
    </source>
</evidence>
<proteinExistence type="predicted"/>
<accession>A0A840IHX7</accession>
<dbReference type="SUPFAM" id="SSF52833">
    <property type="entry name" value="Thioredoxin-like"/>
    <property type="match status" value="1"/>
</dbReference>
<feature type="domain" description="Alkyl hydroperoxide reductase subunit C/ Thiol specific antioxidant" evidence="1">
    <location>
        <begin position="1"/>
        <end position="39"/>
    </location>
</feature>
<dbReference type="Pfam" id="PF00578">
    <property type="entry name" value="AhpC-TSA"/>
    <property type="match status" value="1"/>
</dbReference>
<evidence type="ECO:0000313" key="3">
    <source>
        <dbReference type="Proteomes" id="UP000585272"/>
    </source>
</evidence>
<dbReference type="GO" id="GO:0016209">
    <property type="term" value="F:antioxidant activity"/>
    <property type="evidence" value="ECO:0007669"/>
    <property type="project" value="InterPro"/>
</dbReference>
<dbReference type="Gene3D" id="3.40.30.10">
    <property type="entry name" value="Glutaredoxin"/>
    <property type="match status" value="1"/>
</dbReference>
<dbReference type="InterPro" id="IPR036249">
    <property type="entry name" value="Thioredoxin-like_sf"/>
</dbReference>
<dbReference type="InterPro" id="IPR000866">
    <property type="entry name" value="AhpC/TSA"/>
</dbReference>
<comment type="caution">
    <text evidence="2">The sequence shown here is derived from an EMBL/GenBank/DDBJ whole genome shotgun (WGS) entry which is preliminary data.</text>
</comment>
<dbReference type="EMBL" id="JACHNU010000008">
    <property type="protein sequence ID" value="MBB4664572.1"/>
    <property type="molecule type" value="Genomic_DNA"/>
</dbReference>
<dbReference type="AlphaFoldDB" id="A0A840IHX7"/>